<dbReference type="InterPro" id="IPR001283">
    <property type="entry name" value="CRISP-related"/>
</dbReference>
<dbReference type="EMBL" id="SDAM02000173">
    <property type="protein sequence ID" value="KAH6825726.1"/>
    <property type="molecule type" value="Genomic_DNA"/>
</dbReference>
<dbReference type="Proteomes" id="UP001190926">
    <property type="component" value="Unassembled WGS sequence"/>
</dbReference>
<feature type="domain" description="SWIM-type" evidence="2">
    <location>
        <begin position="139"/>
        <end position="176"/>
    </location>
</feature>
<organism evidence="3 4">
    <name type="scientific">Perilla frutescens var. hirtella</name>
    <name type="common">Perilla citriodora</name>
    <name type="synonym">Perilla setoyensis</name>
    <dbReference type="NCBI Taxonomy" id="608512"/>
    <lineage>
        <taxon>Eukaryota</taxon>
        <taxon>Viridiplantae</taxon>
        <taxon>Streptophyta</taxon>
        <taxon>Embryophyta</taxon>
        <taxon>Tracheophyta</taxon>
        <taxon>Spermatophyta</taxon>
        <taxon>Magnoliopsida</taxon>
        <taxon>eudicotyledons</taxon>
        <taxon>Gunneridae</taxon>
        <taxon>Pentapetalae</taxon>
        <taxon>asterids</taxon>
        <taxon>lamiids</taxon>
        <taxon>Lamiales</taxon>
        <taxon>Lamiaceae</taxon>
        <taxon>Nepetoideae</taxon>
        <taxon>Elsholtzieae</taxon>
        <taxon>Perilla</taxon>
    </lineage>
</organism>
<dbReference type="FunFam" id="3.40.33.10:FF:000004">
    <property type="entry name" value="CAP, cysteine-rich secretory protein, antigen 5"/>
    <property type="match status" value="1"/>
</dbReference>
<evidence type="ECO:0000256" key="1">
    <source>
        <dbReference type="PROSITE-ProRule" id="PRU00325"/>
    </source>
</evidence>
<evidence type="ECO:0000313" key="3">
    <source>
        <dbReference type="EMBL" id="KAH6825726.1"/>
    </source>
</evidence>
<dbReference type="InterPro" id="IPR007527">
    <property type="entry name" value="Znf_SWIM"/>
</dbReference>
<keyword evidence="1" id="KW-0863">Zinc-finger</keyword>
<reference evidence="3 4" key="1">
    <citation type="journal article" date="2021" name="Nat. Commun.">
        <title>Incipient diploidization of the medicinal plant Perilla within 10,000 years.</title>
        <authorList>
            <person name="Zhang Y."/>
            <person name="Shen Q."/>
            <person name="Leng L."/>
            <person name="Zhang D."/>
            <person name="Chen S."/>
            <person name="Shi Y."/>
            <person name="Ning Z."/>
            <person name="Chen S."/>
        </authorList>
    </citation>
    <scope>NUCLEOTIDE SEQUENCE [LARGE SCALE GENOMIC DNA]</scope>
    <source>
        <strain evidence="4">cv. PC099</strain>
    </source>
</reference>
<dbReference type="SMART" id="SM00198">
    <property type="entry name" value="SCP"/>
    <property type="match status" value="1"/>
</dbReference>
<keyword evidence="4" id="KW-1185">Reference proteome</keyword>
<sequence>MGRPPTMTLTRARVYGFLIVAALAASAAATVVHPIPKKELRKRRPANFFKKAVPQLSPALYVPTFNREQEEYVNAHNTIRESMGMPPLAWDAKLAASANEWAEKRRRDCSFRKHSKNPYGENIYFMNYREFTPTDVVRYWFSESKYYDGVRNRCTCDPQREGCECGHFLSVVWKTTQRVGCSRPVYCDHQKGVVIVCEYDPPGCVDGINPFTGMPL</sequence>
<gene>
    <name evidence="3" type="ORF">C2S53_018318</name>
</gene>
<dbReference type="Pfam" id="PF00188">
    <property type="entry name" value="CAP"/>
    <property type="match status" value="1"/>
</dbReference>
<keyword evidence="1" id="KW-0479">Metal-binding</keyword>
<accession>A0AAD4J2N7</accession>
<evidence type="ECO:0000259" key="2">
    <source>
        <dbReference type="PROSITE" id="PS50966"/>
    </source>
</evidence>
<dbReference type="InterPro" id="IPR014044">
    <property type="entry name" value="CAP_dom"/>
</dbReference>
<comment type="caution">
    <text evidence="3">The sequence shown here is derived from an EMBL/GenBank/DDBJ whole genome shotgun (WGS) entry which is preliminary data.</text>
</comment>
<proteinExistence type="predicted"/>
<name>A0AAD4J2N7_PERFH</name>
<dbReference type="Gene3D" id="3.40.33.10">
    <property type="entry name" value="CAP"/>
    <property type="match status" value="1"/>
</dbReference>
<protein>
    <recommendedName>
        <fullName evidence="2">SWIM-type domain-containing protein</fullName>
    </recommendedName>
</protein>
<dbReference type="SUPFAM" id="SSF55797">
    <property type="entry name" value="PR-1-like"/>
    <property type="match status" value="1"/>
</dbReference>
<dbReference type="PROSITE" id="PS50966">
    <property type="entry name" value="ZF_SWIM"/>
    <property type="match status" value="1"/>
</dbReference>
<keyword evidence="1" id="KW-0862">Zinc</keyword>
<dbReference type="InterPro" id="IPR035940">
    <property type="entry name" value="CAP_sf"/>
</dbReference>
<dbReference type="PRINTS" id="PR00837">
    <property type="entry name" value="V5TPXLIKE"/>
</dbReference>
<evidence type="ECO:0000313" key="4">
    <source>
        <dbReference type="Proteomes" id="UP001190926"/>
    </source>
</evidence>
<dbReference type="AlphaFoldDB" id="A0AAD4J2N7"/>
<dbReference type="GO" id="GO:0008270">
    <property type="term" value="F:zinc ion binding"/>
    <property type="evidence" value="ECO:0007669"/>
    <property type="project" value="UniProtKB-KW"/>
</dbReference>
<dbReference type="PANTHER" id="PTHR10334">
    <property type="entry name" value="CYSTEINE-RICH SECRETORY PROTEIN-RELATED"/>
    <property type="match status" value="1"/>
</dbReference>